<proteinExistence type="inferred from homology"/>
<reference evidence="4 5" key="1">
    <citation type="submission" date="2017-01" db="EMBL/GenBank/DDBJ databases">
        <authorList>
            <person name="Mah S.A."/>
            <person name="Swanson W.J."/>
            <person name="Moy G.W."/>
            <person name="Vacquier V.D."/>
        </authorList>
    </citation>
    <scope>NUCLEOTIDE SEQUENCE [LARGE SCALE GENOMIC DNA]</scope>
    <source>
        <strain evidence="4 5">DSM 7027</strain>
    </source>
</reference>
<comment type="similarity">
    <text evidence="1">Belongs to the non-flavoprotein flavin reductase family.</text>
</comment>
<keyword evidence="5" id="KW-1185">Reference proteome</keyword>
<dbReference type="GO" id="GO:0010181">
    <property type="term" value="F:FMN binding"/>
    <property type="evidence" value="ECO:0007669"/>
    <property type="project" value="InterPro"/>
</dbReference>
<dbReference type="InterPro" id="IPR002563">
    <property type="entry name" value="Flavin_Rdtase-like_dom"/>
</dbReference>
<dbReference type="STRING" id="49186.SAMN05421647_104252"/>
<name>A0A1N6SGG7_9GAMM</name>
<dbReference type="Proteomes" id="UP000186895">
    <property type="component" value="Unassembled WGS sequence"/>
</dbReference>
<dbReference type="InterPro" id="IPR050268">
    <property type="entry name" value="NADH-dep_flavin_reductase"/>
</dbReference>
<dbReference type="SUPFAM" id="SSF50475">
    <property type="entry name" value="FMN-binding split barrel"/>
    <property type="match status" value="1"/>
</dbReference>
<dbReference type="Pfam" id="PF01613">
    <property type="entry name" value="Flavin_Reduct"/>
    <property type="match status" value="1"/>
</dbReference>
<dbReference type="eggNOG" id="COG1853">
    <property type="taxonomic scope" value="Bacteria"/>
</dbReference>
<dbReference type="PANTHER" id="PTHR30466">
    <property type="entry name" value="FLAVIN REDUCTASE"/>
    <property type="match status" value="1"/>
</dbReference>
<dbReference type="PANTHER" id="PTHR30466:SF11">
    <property type="entry name" value="FLAVIN-DEPENDENT MONOOXYGENASE, REDUCTASE SUBUNIT HSAB"/>
    <property type="match status" value="1"/>
</dbReference>
<evidence type="ECO:0000313" key="4">
    <source>
        <dbReference type="EMBL" id="SIQ40119.1"/>
    </source>
</evidence>
<protein>
    <recommendedName>
        <fullName evidence="3">Flavin reductase like domain-containing protein</fullName>
    </recommendedName>
</protein>
<dbReference type="AlphaFoldDB" id="A0A1N6SGG7"/>
<feature type="domain" description="Flavin reductase like" evidence="3">
    <location>
        <begin position="33"/>
        <end position="176"/>
    </location>
</feature>
<accession>A0A1N6SGG7</accession>
<evidence type="ECO:0000256" key="1">
    <source>
        <dbReference type="ARBA" id="ARBA00008898"/>
    </source>
</evidence>
<dbReference type="Gene3D" id="2.30.110.10">
    <property type="entry name" value="Electron Transport, Fmn-binding Protein, Chain A"/>
    <property type="match status" value="1"/>
</dbReference>
<dbReference type="SMART" id="SM00903">
    <property type="entry name" value="Flavin_Reduct"/>
    <property type="match status" value="1"/>
</dbReference>
<evidence type="ECO:0000256" key="2">
    <source>
        <dbReference type="ARBA" id="ARBA00023002"/>
    </source>
</evidence>
<evidence type="ECO:0000259" key="3">
    <source>
        <dbReference type="SMART" id="SM00903"/>
    </source>
</evidence>
<dbReference type="InterPro" id="IPR012349">
    <property type="entry name" value="Split_barrel_FMN-bd"/>
</dbReference>
<gene>
    <name evidence="4" type="ORF">SAMN05421647_104252</name>
</gene>
<sequence>MTSVTTANVATDSSTAAANLAPAIDPRELRDALGLFATGVTVVTAPGTGKDAVGITVNSFSSLSLEPPLVLWSLALKSPSLDAFEEGKPFAINVLQREQEALAMQFARPLDDKYEGVEYSLNSRQVPLLDGAQAQLECTAEFTRVLGDHLLIVGRVDALNTAPGEPLLFYRGAFARLES</sequence>
<evidence type="ECO:0000313" key="5">
    <source>
        <dbReference type="Proteomes" id="UP000186895"/>
    </source>
</evidence>
<organism evidence="4 5">
    <name type="scientific">Marinobacterium stanieri</name>
    <dbReference type="NCBI Taxonomy" id="49186"/>
    <lineage>
        <taxon>Bacteria</taxon>
        <taxon>Pseudomonadati</taxon>
        <taxon>Pseudomonadota</taxon>
        <taxon>Gammaproteobacteria</taxon>
        <taxon>Oceanospirillales</taxon>
        <taxon>Oceanospirillaceae</taxon>
        <taxon>Marinobacterium</taxon>
    </lineage>
</organism>
<keyword evidence="2" id="KW-0560">Oxidoreductase</keyword>
<dbReference type="EMBL" id="FTMN01000004">
    <property type="protein sequence ID" value="SIQ40119.1"/>
    <property type="molecule type" value="Genomic_DNA"/>
</dbReference>
<dbReference type="RefSeq" id="WP_083703041.1">
    <property type="nucleotide sequence ID" value="NZ_FTMN01000004.1"/>
</dbReference>
<dbReference type="GO" id="GO:0042602">
    <property type="term" value="F:riboflavin reductase (NADPH) activity"/>
    <property type="evidence" value="ECO:0007669"/>
    <property type="project" value="TreeGrafter"/>
</dbReference>